<reference evidence="2" key="1">
    <citation type="submission" date="2014-09" db="EMBL/GenBank/DDBJ databases">
        <authorList>
            <person name="Magalhaes I.L.F."/>
            <person name="Oliveira U."/>
            <person name="Santos F.R."/>
            <person name="Vidigal T.H.D.A."/>
            <person name="Brescovit A.D."/>
            <person name="Santos A.J."/>
        </authorList>
    </citation>
    <scope>NUCLEOTIDE SEQUENCE</scope>
    <source>
        <tissue evidence="2">Shoot tissue taken approximately 20 cm above the soil surface</tissue>
    </source>
</reference>
<dbReference type="EMBL" id="GBRH01205539">
    <property type="protein sequence ID" value="JAD92356.1"/>
    <property type="molecule type" value="Transcribed_RNA"/>
</dbReference>
<keyword evidence="1" id="KW-1133">Transmembrane helix</keyword>
<accession>A0A0A9DX25</accession>
<sequence>MNQYPAIRFGPDQLLWILAPFVMNMRFLFSFMYEFLVCFLELCCNSDT</sequence>
<name>A0A0A9DX25_ARUDO</name>
<feature type="transmembrane region" description="Helical" evidence="1">
    <location>
        <begin position="14"/>
        <end position="40"/>
    </location>
</feature>
<evidence type="ECO:0000256" key="1">
    <source>
        <dbReference type="SAM" id="Phobius"/>
    </source>
</evidence>
<evidence type="ECO:0000313" key="2">
    <source>
        <dbReference type="EMBL" id="JAD92356.1"/>
    </source>
</evidence>
<keyword evidence="1" id="KW-0812">Transmembrane</keyword>
<keyword evidence="1" id="KW-0472">Membrane</keyword>
<dbReference type="AlphaFoldDB" id="A0A0A9DX25"/>
<organism evidence="2">
    <name type="scientific">Arundo donax</name>
    <name type="common">Giant reed</name>
    <name type="synonym">Donax arundinaceus</name>
    <dbReference type="NCBI Taxonomy" id="35708"/>
    <lineage>
        <taxon>Eukaryota</taxon>
        <taxon>Viridiplantae</taxon>
        <taxon>Streptophyta</taxon>
        <taxon>Embryophyta</taxon>
        <taxon>Tracheophyta</taxon>
        <taxon>Spermatophyta</taxon>
        <taxon>Magnoliopsida</taxon>
        <taxon>Liliopsida</taxon>
        <taxon>Poales</taxon>
        <taxon>Poaceae</taxon>
        <taxon>PACMAD clade</taxon>
        <taxon>Arundinoideae</taxon>
        <taxon>Arundineae</taxon>
        <taxon>Arundo</taxon>
    </lineage>
</organism>
<reference evidence="2" key="2">
    <citation type="journal article" date="2015" name="Data Brief">
        <title>Shoot transcriptome of the giant reed, Arundo donax.</title>
        <authorList>
            <person name="Barrero R.A."/>
            <person name="Guerrero F.D."/>
            <person name="Moolhuijzen P."/>
            <person name="Goolsby J.A."/>
            <person name="Tidwell J."/>
            <person name="Bellgard S.E."/>
            <person name="Bellgard M.I."/>
        </authorList>
    </citation>
    <scope>NUCLEOTIDE SEQUENCE</scope>
    <source>
        <tissue evidence="2">Shoot tissue taken approximately 20 cm above the soil surface</tissue>
    </source>
</reference>
<protein>
    <submittedName>
        <fullName evidence="2">Uncharacterized protein</fullName>
    </submittedName>
</protein>
<proteinExistence type="predicted"/>